<organism evidence="1 2">
    <name type="scientific">Rhodococcus cerastii</name>
    <dbReference type="NCBI Taxonomy" id="908616"/>
    <lineage>
        <taxon>Bacteria</taxon>
        <taxon>Bacillati</taxon>
        <taxon>Actinomycetota</taxon>
        <taxon>Actinomycetes</taxon>
        <taxon>Mycobacteriales</taxon>
        <taxon>Nocardiaceae</taxon>
        <taxon>Rhodococcus</taxon>
    </lineage>
</organism>
<dbReference type="EMBL" id="JAWLKF010000011">
    <property type="protein sequence ID" value="MDV6304454.1"/>
    <property type="molecule type" value="Genomic_DNA"/>
</dbReference>
<comment type="caution">
    <text evidence="1">The sequence shown here is derived from an EMBL/GenBank/DDBJ whole genome shotgun (WGS) entry which is preliminary data.</text>
</comment>
<accession>A0ABU4D405</accession>
<gene>
    <name evidence="1" type="ORF">R3P93_17985</name>
</gene>
<protein>
    <submittedName>
        <fullName evidence="1">HD domain-containing protein</fullName>
    </submittedName>
</protein>
<dbReference type="RefSeq" id="WP_317533644.1">
    <property type="nucleotide sequence ID" value="NZ_JAWLKF010000011.1"/>
</dbReference>
<reference evidence="1 2" key="1">
    <citation type="submission" date="2023-10" db="EMBL/GenBank/DDBJ databases">
        <title>Development of a sustainable strategy for remediation of hydrocarbon-contaminated territories based on the waste exchange concept.</title>
        <authorList>
            <person name="Krivoruchko A."/>
        </authorList>
    </citation>
    <scope>NUCLEOTIDE SEQUENCE [LARGE SCALE GENOMIC DNA]</scope>
    <source>
        <strain evidence="1 2">IEGM 1327</strain>
    </source>
</reference>
<proteinExistence type="predicted"/>
<evidence type="ECO:0000313" key="1">
    <source>
        <dbReference type="EMBL" id="MDV6304454.1"/>
    </source>
</evidence>
<dbReference type="Pfam" id="PF13328">
    <property type="entry name" value="HD_4"/>
    <property type="match status" value="1"/>
</dbReference>
<dbReference type="Gene3D" id="1.10.3210.10">
    <property type="entry name" value="Hypothetical protein af1432"/>
    <property type="match status" value="1"/>
</dbReference>
<dbReference type="SUPFAM" id="SSF109604">
    <property type="entry name" value="HD-domain/PDEase-like"/>
    <property type="match status" value="1"/>
</dbReference>
<keyword evidence="2" id="KW-1185">Reference proteome</keyword>
<dbReference type="Proteomes" id="UP001186104">
    <property type="component" value="Unassembled WGS sequence"/>
</dbReference>
<sequence>MIDLESIYRATKLKDMDSAALVFAILHEIDAVYVDRTQLCNAMELATAAHLSQKRIGRTAYPVDPYIVHPLRNVLRLIRLGCADTDVLSATALHDTVEDQPREIVSILDESRLSDGPNQQAALDLITEHFNTETSRLVAAVSNPRTDAVRSKTEKNAAYAAHVADVIKDPNVFLVKFADFVDNAGSVQYLDDEAKRTKLAAKYAPVVEVFVSAFNGKRGLLGLTQSGNDAVDARLKALSASLTARGY</sequence>
<name>A0ABU4D405_9NOCA</name>
<evidence type="ECO:0000313" key="2">
    <source>
        <dbReference type="Proteomes" id="UP001186104"/>
    </source>
</evidence>